<evidence type="ECO:0000256" key="1">
    <source>
        <dbReference type="ARBA" id="ARBA00007274"/>
    </source>
</evidence>
<dbReference type="HOGENOM" id="CLU_051638_1_0_5"/>
<dbReference type="GO" id="GO:0008652">
    <property type="term" value="P:amino acid biosynthetic process"/>
    <property type="evidence" value="ECO:0007669"/>
    <property type="project" value="UniProtKB-KW"/>
</dbReference>
<dbReference type="OrthoDB" id="9801456at2"/>
<reference evidence="7 8" key="1">
    <citation type="submission" date="2013-07" db="EMBL/GenBank/DDBJ databases">
        <title>Completed genome of Sphingomonas sanxanigenens NX02.</title>
        <authorList>
            <person name="Ma T."/>
            <person name="Huang H."/>
            <person name="Wu M."/>
            <person name="Li X."/>
            <person name="Li G."/>
        </authorList>
    </citation>
    <scope>NUCLEOTIDE SEQUENCE [LARGE SCALE GENOMIC DNA]</scope>
    <source>
        <strain evidence="7 8">NX02</strain>
    </source>
</reference>
<evidence type="ECO:0000256" key="6">
    <source>
        <dbReference type="ARBA" id="ARBA00049486"/>
    </source>
</evidence>
<evidence type="ECO:0000256" key="3">
    <source>
        <dbReference type="ARBA" id="ARBA00022605"/>
    </source>
</evidence>
<gene>
    <name evidence="7" type="ORF">NX02_00560</name>
</gene>
<accession>W0A887</accession>
<keyword evidence="5" id="KW-0012">Acyltransferase</keyword>
<sequence length="334" mass="35755">MTRIEPDRTRLDDTWNVAAIAGELHAAREDWRAKHRRRGDAGFPSRRKLEAIMADLSGALFPLRLGTGTVRPHTECDYVLETLDRALGRLREEVRFELAHRDGAAGADDRAGEIVGGFAGCLPEIRRLLDRDVEAAYAGDPAARSVDEVVLCYPGIAAILHHRLAHQLHRLGAPLVARIIAEIAHSTTAIEIHPGARIGHSFFIDHGSGVVIGETAVVGDRVRIYQAVTLGARSFPKDDDGTLVKGIARHPIVEDDVVIYAGATILGRVTIGAGSVIGGNVWLTESVAAGSIIHQACAEQERTVVRKGRCPDALPAGHVVGGDAARVQDVGAEP</sequence>
<evidence type="ECO:0000313" key="8">
    <source>
        <dbReference type="Proteomes" id="UP000018851"/>
    </source>
</evidence>
<keyword evidence="4" id="KW-0808">Transferase</keyword>
<dbReference type="NCBIfam" id="NF041874">
    <property type="entry name" value="EPS_EpsC"/>
    <property type="match status" value="1"/>
</dbReference>
<dbReference type="GO" id="GO:0009001">
    <property type="term" value="F:serine O-acetyltransferase activity"/>
    <property type="evidence" value="ECO:0007669"/>
    <property type="project" value="UniProtKB-EC"/>
</dbReference>
<dbReference type="InterPro" id="IPR045304">
    <property type="entry name" value="LbH_SAT"/>
</dbReference>
<comment type="catalytic activity">
    <reaction evidence="6">
        <text>L-serine + acetyl-CoA = O-acetyl-L-serine + CoA</text>
        <dbReference type="Rhea" id="RHEA:24560"/>
        <dbReference type="ChEBI" id="CHEBI:33384"/>
        <dbReference type="ChEBI" id="CHEBI:57287"/>
        <dbReference type="ChEBI" id="CHEBI:57288"/>
        <dbReference type="ChEBI" id="CHEBI:58340"/>
        <dbReference type="EC" id="2.3.1.30"/>
    </reaction>
</comment>
<name>W0A887_9SPHN</name>
<dbReference type="InterPro" id="IPR001451">
    <property type="entry name" value="Hexapep"/>
</dbReference>
<dbReference type="STRING" id="1123269.NX02_00560"/>
<evidence type="ECO:0000256" key="4">
    <source>
        <dbReference type="ARBA" id="ARBA00022679"/>
    </source>
</evidence>
<organism evidence="7 8">
    <name type="scientific">Sphingomonas sanxanigenens DSM 19645 = NX02</name>
    <dbReference type="NCBI Taxonomy" id="1123269"/>
    <lineage>
        <taxon>Bacteria</taxon>
        <taxon>Pseudomonadati</taxon>
        <taxon>Pseudomonadota</taxon>
        <taxon>Alphaproteobacteria</taxon>
        <taxon>Sphingomonadales</taxon>
        <taxon>Sphingomonadaceae</taxon>
        <taxon>Sphingomonas</taxon>
    </lineage>
</organism>
<dbReference type="Proteomes" id="UP000018851">
    <property type="component" value="Chromosome"/>
</dbReference>
<dbReference type="RefSeq" id="WP_025290266.1">
    <property type="nucleotide sequence ID" value="NZ_CP006644.1"/>
</dbReference>
<evidence type="ECO:0000313" key="7">
    <source>
        <dbReference type="EMBL" id="AHE51880.1"/>
    </source>
</evidence>
<dbReference type="PATRIC" id="fig|1123269.5.peg.111"/>
<keyword evidence="8" id="KW-1185">Reference proteome</keyword>
<dbReference type="EMBL" id="CP006644">
    <property type="protein sequence ID" value="AHE51880.1"/>
    <property type="molecule type" value="Genomic_DNA"/>
</dbReference>
<proteinExistence type="inferred from homology"/>
<dbReference type="CDD" id="cd03354">
    <property type="entry name" value="LbH_SAT"/>
    <property type="match status" value="1"/>
</dbReference>
<dbReference type="Gene3D" id="2.160.10.10">
    <property type="entry name" value="Hexapeptide repeat proteins"/>
    <property type="match status" value="1"/>
</dbReference>
<dbReference type="InterPro" id="IPR042122">
    <property type="entry name" value="Ser_AcTrfase_N_sf"/>
</dbReference>
<protein>
    <recommendedName>
        <fullName evidence="2">serine O-acetyltransferase</fullName>
        <ecNumber evidence="2">2.3.1.30</ecNumber>
    </recommendedName>
</protein>
<keyword evidence="3" id="KW-0028">Amino-acid biosynthesis</keyword>
<dbReference type="EC" id="2.3.1.30" evidence="2"/>
<evidence type="ECO:0000256" key="2">
    <source>
        <dbReference type="ARBA" id="ARBA00013266"/>
    </source>
</evidence>
<dbReference type="AlphaFoldDB" id="W0A887"/>
<dbReference type="InterPro" id="IPR011004">
    <property type="entry name" value="Trimer_LpxA-like_sf"/>
</dbReference>
<dbReference type="InterPro" id="IPR053376">
    <property type="entry name" value="Serine_acetyltransferase"/>
</dbReference>
<dbReference type="Gene3D" id="1.10.3130.10">
    <property type="entry name" value="serine acetyltransferase, domain 1"/>
    <property type="match status" value="1"/>
</dbReference>
<dbReference type="Pfam" id="PF00132">
    <property type="entry name" value="Hexapep"/>
    <property type="match status" value="1"/>
</dbReference>
<dbReference type="SUPFAM" id="SSF51161">
    <property type="entry name" value="Trimeric LpxA-like enzymes"/>
    <property type="match status" value="1"/>
</dbReference>
<dbReference type="PANTHER" id="PTHR42811">
    <property type="entry name" value="SERINE ACETYLTRANSFERASE"/>
    <property type="match status" value="1"/>
</dbReference>
<dbReference type="KEGG" id="ssan:NX02_00560"/>
<evidence type="ECO:0000256" key="5">
    <source>
        <dbReference type="ARBA" id="ARBA00023315"/>
    </source>
</evidence>
<dbReference type="eggNOG" id="COG1045">
    <property type="taxonomic scope" value="Bacteria"/>
</dbReference>
<comment type="similarity">
    <text evidence="1">Belongs to the transferase hexapeptide repeat family.</text>
</comment>